<evidence type="ECO:0000259" key="5">
    <source>
        <dbReference type="PROSITE" id="PS50090"/>
    </source>
</evidence>
<comment type="similarity">
    <text evidence="1">Belongs to the peptidase C48 family.</text>
</comment>
<dbReference type="Gene3D" id="1.10.418.20">
    <property type="match status" value="1"/>
</dbReference>
<protein>
    <recommendedName>
        <fullName evidence="9">Ubiquitin-like protease family profile domain-containing protein</fullName>
    </recommendedName>
</protein>
<gene>
    <name evidence="7" type="ORF">KC19_4G088200</name>
</gene>
<dbReference type="EMBL" id="CM026424">
    <property type="protein sequence ID" value="KAG0579290.1"/>
    <property type="molecule type" value="Genomic_DNA"/>
</dbReference>
<dbReference type="PROSITE" id="PS50600">
    <property type="entry name" value="ULP_PROTEASE"/>
    <property type="match status" value="1"/>
</dbReference>
<dbReference type="GO" id="GO:0006508">
    <property type="term" value="P:proteolysis"/>
    <property type="evidence" value="ECO:0007669"/>
    <property type="project" value="UniProtKB-KW"/>
</dbReference>
<dbReference type="PANTHER" id="PTHR47764">
    <property type="entry name" value="UBIQUITIN-LIKE-SPECIFIC PROTEASE 2B-RELATED"/>
    <property type="match status" value="1"/>
</dbReference>
<dbReference type="AlphaFoldDB" id="A0A8T0I6J2"/>
<dbReference type="Proteomes" id="UP000822688">
    <property type="component" value="Chromosome 4"/>
</dbReference>
<reference evidence="7" key="1">
    <citation type="submission" date="2020-06" db="EMBL/GenBank/DDBJ databases">
        <title>WGS assembly of Ceratodon purpureus strain R40.</title>
        <authorList>
            <person name="Carey S.B."/>
            <person name="Jenkins J."/>
            <person name="Shu S."/>
            <person name="Lovell J.T."/>
            <person name="Sreedasyam A."/>
            <person name="Maumus F."/>
            <person name="Tiley G.P."/>
            <person name="Fernandez-Pozo N."/>
            <person name="Barry K."/>
            <person name="Chen C."/>
            <person name="Wang M."/>
            <person name="Lipzen A."/>
            <person name="Daum C."/>
            <person name="Saski C.A."/>
            <person name="Payton A.C."/>
            <person name="Mcbreen J.C."/>
            <person name="Conrad R.E."/>
            <person name="Kollar L.M."/>
            <person name="Olsson S."/>
            <person name="Huttunen S."/>
            <person name="Landis J.B."/>
            <person name="Wickett N.J."/>
            <person name="Johnson M.G."/>
            <person name="Rensing S.A."/>
            <person name="Grimwood J."/>
            <person name="Schmutz J."/>
            <person name="Mcdaniel S.F."/>
        </authorList>
    </citation>
    <scope>NUCLEOTIDE SEQUENCE</scope>
    <source>
        <strain evidence="7">R40</strain>
    </source>
</reference>
<evidence type="ECO:0000313" key="8">
    <source>
        <dbReference type="Proteomes" id="UP000822688"/>
    </source>
</evidence>
<dbReference type="SUPFAM" id="SSF54001">
    <property type="entry name" value="Cysteine proteinases"/>
    <property type="match status" value="1"/>
</dbReference>
<dbReference type="InterPro" id="IPR032675">
    <property type="entry name" value="LRR_dom_sf"/>
</dbReference>
<dbReference type="InterPro" id="IPR038765">
    <property type="entry name" value="Papain-like_cys_pep_sf"/>
</dbReference>
<dbReference type="GO" id="GO:0008234">
    <property type="term" value="F:cysteine-type peptidase activity"/>
    <property type="evidence" value="ECO:0007669"/>
    <property type="project" value="InterPro"/>
</dbReference>
<keyword evidence="8" id="KW-1185">Reference proteome</keyword>
<dbReference type="SUPFAM" id="SSF52058">
    <property type="entry name" value="L domain-like"/>
    <property type="match status" value="1"/>
</dbReference>
<dbReference type="PANTHER" id="PTHR47764:SF2">
    <property type="entry name" value="UBIQUITIN-LIKE PROTEASE FAMILY PROFILE DOMAIN-CONTAINING PROTEIN"/>
    <property type="match status" value="1"/>
</dbReference>
<dbReference type="InterPro" id="IPR001005">
    <property type="entry name" value="SANT/Myb"/>
</dbReference>
<sequence>MAARATENDFDQQFNQFAARLKLLSQGGVLQGDGSSLASFGAIGAPPMGSDIASRAHTDTSVLHVEHDGAFNEGYEHAQSIPRLELNLEILEDTASGHDQCQQLHFGGTFLGNDPQDQLLTFPAGEADAVAISASDLEGLQPMRFLSNNIIDFYIKYLKRRLSSEDRNRFYFFNSFFFTKLVGNSGTSTDIEECDVAYDQVRKWTGEENLFEKDFIFIPILRSSHWSLIIICHLSGLTSSPDKSKVSPCILHLDPIEGKHESFREQVRSYLYQACSETYQDSNKKDEMLYDVAFRMKYERSKVPQQDNGYDCGLYVLHYVETFLLEATAPNFDLASSKGERLFTNYPHFEEAVSAKRMVIQTLIYEFSHNLEGHAARSMNIQPKPQPKRLSKHSPRPQPKRLSKHAKGENKISKKWKEKETSILLNRMVAIGRIRKGSEGPTHWELISQEIQAKLGTTRLEDECRRRYDTLLKAYKRVKKTGKPFCDITDAERHEVNLATPLIEEWYKAIDTICLQRGSGNRKPRKRAKLIPEPERTSRKQVAIPGFSALGEDLRSTLLHLIQDLLLKDDVWKSWELNVVCRRLAIVQDQRPSEIQKFMFKLLELKLVNIEFSSNLNVSNLRVYKKFVEKVLRKNPDFDIYLQVCENYDSVSWPEVPHSASLQPIRVLSLYGCHKLEHADLSCLPELRTLHISNCSSLRAVTGWDAVKKLGWLEIRECESYVDFPPVQCLPSLREFYYSTYGLAGFEMVPVPDFSQCVQLRSLEIWRYNSLSLNSMDLSSLRFLEVLNFWECDGLTTIQGLSGLQHSLIKLDLIHCPALRRVPELGWLKALTHLDMTWSGVEEIPGLQDLHLLTQLKLGGCRSLKALPHLGHLKALTYLNISWTAIEEILGIEELLSLESLDCYDSNLKRLPDLHHLPRLREVRIDKTPLSKMNPSSFYHGKDKILFNSNVEKEFVDEISDVSDIESNDGGR</sequence>
<keyword evidence="2" id="KW-0645">Protease</keyword>
<dbReference type="InterPro" id="IPR003653">
    <property type="entry name" value="Peptidase_C48_C"/>
</dbReference>
<dbReference type="PROSITE" id="PS50090">
    <property type="entry name" value="MYB_LIKE"/>
    <property type="match status" value="1"/>
</dbReference>
<feature type="domain" description="Ubiquitin-like protease family profile" evidence="6">
    <location>
        <begin position="130"/>
        <end position="323"/>
    </location>
</feature>
<feature type="compositionally biased region" description="Basic residues" evidence="4">
    <location>
        <begin position="386"/>
        <end position="405"/>
    </location>
</feature>
<feature type="domain" description="Myb-like" evidence="5">
    <location>
        <begin position="408"/>
        <end position="472"/>
    </location>
</feature>
<proteinExistence type="inferred from homology"/>
<evidence type="ECO:0000313" key="7">
    <source>
        <dbReference type="EMBL" id="KAG0579290.1"/>
    </source>
</evidence>
<dbReference type="Pfam" id="PF13837">
    <property type="entry name" value="Myb_DNA-bind_4"/>
    <property type="match status" value="1"/>
</dbReference>
<dbReference type="InterPro" id="IPR044822">
    <property type="entry name" value="Myb_DNA-bind_4"/>
</dbReference>
<dbReference type="Pfam" id="PF02902">
    <property type="entry name" value="Peptidase_C48"/>
    <property type="match status" value="1"/>
</dbReference>
<accession>A0A8T0I6J2</accession>
<evidence type="ECO:0000256" key="1">
    <source>
        <dbReference type="ARBA" id="ARBA00005234"/>
    </source>
</evidence>
<keyword evidence="3" id="KW-0378">Hydrolase</keyword>
<comment type="caution">
    <text evidence="7">The sequence shown here is derived from an EMBL/GenBank/DDBJ whole genome shotgun (WGS) entry which is preliminary data.</text>
</comment>
<name>A0A8T0I6J2_CERPU</name>
<evidence type="ECO:0000256" key="3">
    <source>
        <dbReference type="ARBA" id="ARBA00022801"/>
    </source>
</evidence>
<dbReference type="Gene3D" id="3.30.310.130">
    <property type="entry name" value="Ubiquitin-related"/>
    <property type="match status" value="1"/>
</dbReference>
<evidence type="ECO:0000256" key="4">
    <source>
        <dbReference type="SAM" id="MobiDB-lite"/>
    </source>
</evidence>
<feature type="region of interest" description="Disordered" evidence="4">
    <location>
        <begin position="380"/>
        <end position="413"/>
    </location>
</feature>
<evidence type="ECO:0000259" key="6">
    <source>
        <dbReference type="PROSITE" id="PS50600"/>
    </source>
</evidence>
<dbReference type="Gene3D" id="3.80.10.10">
    <property type="entry name" value="Ribonuclease Inhibitor"/>
    <property type="match status" value="1"/>
</dbReference>
<evidence type="ECO:0000256" key="2">
    <source>
        <dbReference type="ARBA" id="ARBA00022670"/>
    </source>
</evidence>
<evidence type="ECO:0008006" key="9">
    <source>
        <dbReference type="Google" id="ProtNLM"/>
    </source>
</evidence>
<organism evidence="7 8">
    <name type="scientific">Ceratodon purpureus</name>
    <name type="common">Fire moss</name>
    <name type="synonym">Dicranum purpureum</name>
    <dbReference type="NCBI Taxonomy" id="3225"/>
    <lineage>
        <taxon>Eukaryota</taxon>
        <taxon>Viridiplantae</taxon>
        <taxon>Streptophyta</taxon>
        <taxon>Embryophyta</taxon>
        <taxon>Bryophyta</taxon>
        <taxon>Bryophytina</taxon>
        <taxon>Bryopsida</taxon>
        <taxon>Dicranidae</taxon>
        <taxon>Pseudoditrichales</taxon>
        <taxon>Ditrichaceae</taxon>
        <taxon>Ceratodon</taxon>
    </lineage>
</organism>